<dbReference type="Proteomes" id="UP000643672">
    <property type="component" value="Unassembled WGS sequence"/>
</dbReference>
<keyword evidence="2" id="KW-1185">Reference proteome</keyword>
<reference evidence="1 2" key="1">
    <citation type="submission" date="2020-05" db="EMBL/GenBank/DDBJ databases">
        <authorList>
            <person name="Petersen J."/>
            <person name="Sayavedra L."/>
        </authorList>
    </citation>
    <scope>NUCLEOTIDE SEQUENCE [LARGE SCALE GENOMIC DNA]</scope>
    <source>
        <strain evidence="1">B thermophilus SOXS</strain>
    </source>
</reference>
<sequence length="169" mass="19661">MTELDMGFREDFLEALDNIVCRLGQGAMICNHNADERLIFACVESLEEEIISNSNDIFTTVHKKINQYINDFNVAPEGSIDEQKTYFFIFHTLHERLYQDSENKEMLQIILYTMVYIFDDLLSSVNAKRQALNERICQMITNGTLFEKTGSIGLYLTYKCLYKHAEENS</sequence>
<evidence type="ECO:0000313" key="2">
    <source>
        <dbReference type="Proteomes" id="UP000643672"/>
    </source>
</evidence>
<organism evidence="1 2">
    <name type="scientific">Bathymodiolus thermophilus thioautotrophic gill symbiont</name>
    <dbReference type="NCBI Taxonomy" id="2360"/>
    <lineage>
        <taxon>Bacteria</taxon>
        <taxon>Pseudomonadati</taxon>
        <taxon>Pseudomonadota</taxon>
        <taxon>Gammaproteobacteria</taxon>
        <taxon>sulfur-oxidizing symbionts</taxon>
    </lineage>
</organism>
<evidence type="ECO:0000313" key="1">
    <source>
        <dbReference type="EMBL" id="CAB5497106.1"/>
    </source>
</evidence>
<proteinExistence type="predicted"/>
<comment type="caution">
    <text evidence="1">The sequence shown here is derived from an EMBL/GenBank/DDBJ whole genome shotgun (WGS) entry which is preliminary data.</text>
</comment>
<dbReference type="AlphaFoldDB" id="A0A8H9CF69"/>
<name>A0A8H9CF69_9GAMM</name>
<dbReference type="EMBL" id="CAESAQ020000034">
    <property type="protein sequence ID" value="CAB5497106.1"/>
    <property type="molecule type" value="Genomic_DNA"/>
</dbReference>
<accession>A0A8H9CF69</accession>
<gene>
    <name evidence="1" type="ORF">THERMOS_626</name>
</gene>
<dbReference type="RefSeq" id="WP_202762759.1">
    <property type="nucleotide sequence ID" value="NZ_CAESAQ020000034.1"/>
</dbReference>
<protein>
    <submittedName>
        <fullName evidence="1">Uncharacterized protein</fullName>
    </submittedName>
</protein>